<keyword evidence="8" id="KW-1185">Reference proteome</keyword>
<keyword evidence="3" id="KW-0511">Multifunctional enzyme</keyword>
<evidence type="ECO:0000256" key="5">
    <source>
        <dbReference type="ARBA" id="ARBA00048247"/>
    </source>
</evidence>
<name>A0A0A1MY18_9BACI</name>
<dbReference type="SUPFAM" id="SSF51161">
    <property type="entry name" value="Trimeric LpxA-like enzymes"/>
    <property type="match status" value="1"/>
</dbReference>
<keyword evidence="1" id="KW-0808">Transferase</keyword>
<reference evidence="7 8" key="1">
    <citation type="submission" date="2014-11" db="EMBL/GenBank/DDBJ databases">
        <authorList>
            <person name="Urmite Genomes Urmite Genomes"/>
        </authorList>
    </citation>
    <scope>NUCLEOTIDE SEQUENCE [LARGE SCALE GENOMIC DNA]</scope>
    <source>
        <strain evidence="7 8">Oc5</strain>
    </source>
</reference>
<evidence type="ECO:0000256" key="3">
    <source>
        <dbReference type="ARBA" id="ARBA00023268"/>
    </source>
</evidence>
<dbReference type="AlphaFoldDB" id="A0A0A1MY18"/>
<dbReference type="PANTHER" id="PTHR43584">
    <property type="entry name" value="NUCLEOTIDYL TRANSFERASE"/>
    <property type="match status" value="1"/>
</dbReference>
<sequence length="451" mass="50931">MKAFILCGEIEPKMFPFDKHYQINSLPILNKEMIFWQIDRLLKVGILESDIYVFLSYKPDQTRNLLRKYREINCIDPTLNLDVFLRNNLEQFKEGVIIQKGNCLISLDDLTYLKESEEDTSVLLIEKKQKSIDMIGAFVENNQVNQFLAHAREHYVNSEVAGVFKLDKHALETISYANYGFSQRVTGAMIPNQLFIENGLNDYLKEGNKIQPVFAQDKVHSLQFPWDILNVNAYYLNSFTKEINGYSIGDNSSVSKESTINGNIQIGNNSIIGKNVTINGNVIIGDNVNVDTGAIINGPVLIGNNSYVKDYAKLEPNTVIGCENRIGHNAEVEGVTMKGISAIHYSEMYGVIGQYVDIAAACVCGIVRFNDTPQIHKINGRTYSDTYSNAIFIGDYTRTGINNIFFPGVKVGSECALYPGLNVEKDIPHETLVIKKEEHIEKEWGYKKYGW</sequence>
<comment type="catalytic activity">
    <reaction evidence="6">
        <text>N-acetyl-alpha-D-glucosamine 1-phosphate + UTP + H(+) = UDP-N-acetyl-alpha-D-glucosamine + diphosphate</text>
        <dbReference type="Rhea" id="RHEA:13509"/>
        <dbReference type="ChEBI" id="CHEBI:15378"/>
        <dbReference type="ChEBI" id="CHEBI:33019"/>
        <dbReference type="ChEBI" id="CHEBI:46398"/>
        <dbReference type="ChEBI" id="CHEBI:57705"/>
        <dbReference type="ChEBI" id="CHEBI:57776"/>
        <dbReference type="EC" id="2.7.7.23"/>
    </reaction>
</comment>
<comment type="catalytic activity">
    <reaction evidence="5">
        <text>alpha-D-glucosamine 1-phosphate + acetyl-CoA = N-acetyl-alpha-D-glucosamine 1-phosphate + CoA + H(+)</text>
        <dbReference type="Rhea" id="RHEA:13725"/>
        <dbReference type="ChEBI" id="CHEBI:15378"/>
        <dbReference type="ChEBI" id="CHEBI:57287"/>
        <dbReference type="ChEBI" id="CHEBI:57288"/>
        <dbReference type="ChEBI" id="CHEBI:57776"/>
        <dbReference type="ChEBI" id="CHEBI:58516"/>
        <dbReference type="EC" id="2.3.1.157"/>
    </reaction>
</comment>
<organism evidence="7 8">
    <name type="scientific">Oceanobacillus oncorhynchi</name>
    <dbReference type="NCBI Taxonomy" id="545501"/>
    <lineage>
        <taxon>Bacteria</taxon>
        <taxon>Bacillati</taxon>
        <taxon>Bacillota</taxon>
        <taxon>Bacilli</taxon>
        <taxon>Bacillales</taxon>
        <taxon>Bacillaceae</taxon>
        <taxon>Oceanobacillus</taxon>
    </lineage>
</organism>
<dbReference type="Proteomes" id="UP000040453">
    <property type="component" value="Unassembled WGS sequence"/>
</dbReference>
<proteinExistence type="predicted"/>
<evidence type="ECO:0000256" key="6">
    <source>
        <dbReference type="ARBA" id="ARBA00048493"/>
    </source>
</evidence>
<dbReference type="GO" id="GO:0003977">
    <property type="term" value="F:UDP-N-acetylglucosamine diphosphorylase activity"/>
    <property type="evidence" value="ECO:0007669"/>
    <property type="project" value="UniProtKB-EC"/>
</dbReference>
<evidence type="ECO:0000256" key="4">
    <source>
        <dbReference type="ARBA" id="ARBA00023315"/>
    </source>
</evidence>
<evidence type="ECO:0000313" key="7">
    <source>
        <dbReference type="EMBL" id="CEI83681.1"/>
    </source>
</evidence>
<dbReference type="SUPFAM" id="SSF53448">
    <property type="entry name" value="Nucleotide-diphospho-sugar transferases"/>
    <property type="match status" value="1"/>
</dbReference>
<dbReference type="EMBL" id="CDGG01000001">
    <property type="protein sequence ID" value="CEI83681.1"/>
    <property type="molecule type" value="Genomic_DNA"/>
</dbReference>
<dbReference type="GO" id="GO:0019134">
    <property type="term" value="F:glucosamine-1-phosphate N-acetyltransferase activity"/>
    <property type="evidence" value="ECO:0007669"/>
    <property type="project" value="UniProtKB-EC"/>
</dbReference>
<dbReference type="InterPro" id="IPR029044">
    <property type="entry name" value="Nucleotide-diphossugar_trans"/>
</dbReference>
<protein>
    <submittedName>
        <fullName evidence="7">Bifunctional protein GlmU</fullName>
    </submittedName>
</protein>
<dbReference type="InterPro" id="IPR011004">
    <property type="entry name" value="Trimer_LpxA-like_sf"/>
</dbReference>
<dbReference type="STRING" id="545501.BN997_03599"/>
<keyword evidence="2" id="KW-0548">Nucleotidyltransferase</keyword>
<dbReference type="Gene3D" id="2.160.10.10">
    <property type="entry name" value="Hexapeptide repeat proteins"/>
    <property type="match status" value="2"/>
</dbReference>
<dbReference type="Gene3D" id="3.90.550.10">
    <property type="entry name" value="Spore Coat Polysaccharide Biosynthesis Protein SpsA, Chain A"/>
    <property type="match status" value="1"/>
</dbReference>
<keyword evidence="4" id="KW-0012">Acyltransferase</keyword>
<dbReference type="RefSeq" id="WP_042534054.1">
    <property type="nucleotide sequence ID" value="NZ_CAXOIH010000002.1"/>
</dbReference>
<evidence type="ECO:0000313" key="8">
    <source>
        <dbReference type="Proteomes" id="UP000040453"/>
    </source>
</evidence>
<evidence type="ECO:0000256" key="2">
    <source>
        <dbReference type="ARBA" id="ARBA00022695"/>
    </source>
</evidence>
<dbReference type="PANTHER" id="PTHR43584:SF8">
    <property type="entry name" value="N-ACETYLMURAMATE ALPHA-1-PHOSPHATE URIDYLYLTRANSFERASE"/>
    <property type="match status" value="1"/>
</dbReference>
<dbReference type="InterPro" id="IPR050065">
    <property type="entry name" value="GlmU-like"/>
</dbReference>
<gene>
    <name evidence="7" type="primary">glmU_2</name>
    <name evidence="7" type="ORF">BN997_03599</name>
</gene>
<accession>A0A0A1MY18</accession>
<dbReference type="OrthoDB" id="9813880at2"/>
<evidence type="ECO:0000256" key="1">
    <source>
        <dbReference type="ARBA" id="ARBA00022679"/>
    </source>
</evidence>